<evidence type="ECO:0000313" key="2">
    <source>
        <dbReference type="EMBL" id="GCB62992.1"/>
    </source>
</evidence>
<comment type="caution">
    <text evidence="2">The sequence shown here is derived from an EMBL/GenBank/DDBJ whole genome shotgun (WGS) entry which is preliminary data.</text>
</comment>
<dbReference type="EMBL" id="BFAA01006598">
    <property type="protein sequence ID" value="GCB62992.1"/>
    <property type="molecule type" value="Genomic_DNA"/>
</dbReference>
<proteinExistence type="predicted"/>
<feature type="region of interest" description="Disordered" evidence="1">
    <location>
        <begin position="93"/>
        <end position="120"/>
    </location>
</feature>
<dbReference type="Proteomes" id="UP000288216">
    <property type="component" value="Unassembled WGS sequence"/>
</dbReference>
<name>A0A401NQ74_SCYTO</name>
<gene>
    <name evidence="2" type="ORF">scyTo_0013143</name>
</gene>
<feature type="compositionally biased region" description="Polar residues" evidence="1">
    <location>
        <begin position="181"/>
        <end position="194"/>
    </location>
</feature>
<dbReference type="AlphaFoldDB" id="A0A401NQ74"/>
<reference evidence="2 3" key="1">
    <citation type="journal article" date="2018" name="Nat. Ecol. Evol.">
        <title>Shark genomes provide insights into elasmobranch evolution and the origin of vertebrates.</title>
        <authorList>
            <person name="Hara Y"/>
            <person name="Yamaguchi K"/>
            <person name="Onimaru K"/>
            <person name="Kadota M"/>
            <person name="Koyanagi M"/>
            <person name="Keeley SD"/>
            <person name="Tatsumi K"/>
            <person name="Tanaka K"/>
            <person name="Motone F"/>
            <person name="Kageyama Y"/>
            <person name="Nozu R"/>
            <person name="Adachi N"/>
            <person name="Nishimura O"/>
            <person name="Nakagawa R"/>
            <person name="Tanegashima C"/>
            <person name="Kiyatake I"/>
            <person name="Matsumoto R"/>
            <person name="Murakumo K"/>
            <person name="Nishida K"/>
            <person name="Terakita A"/>
            <person name="Kuratani S"/>
            <person name="Sato K"/>
            <person name="Hyodo S Kuraku.S."/>
        </authorList>
    </citation>
    <scope>NUCLEOTIDE SEQUENCE [LARGE SCALE GENOMIC DNA]</scope>
</reference>
<protein>
    <submittedName>
        <fullName evidence="2">Uncharacterized protein</fullName>
    </submittedName>
</protein>
<accession>A0A401NQ74</accession>
<keyword evidence="3" id="KW-1185">Reference proteome</keyword>
<sequence length="209" mass="23525">MMTDSQSEYVQPCDDQDEQIDYDYEYVTSSSLEDLRHVKICPAKPINMQSVYADKRCLQMMSTQPFLKGGLPPSQIPQADLRQQSMLNMQPSTQYKSSNMQRGKKSCDSHAVPGPTVDRTVKPFTTVKVPVQTSDLSPILDYKQPTRPPPRPPKSISKELQQLPPKPSHTHSFSGPDHLPHSTNKPSTTHSENNIGLHRSKQNEVCILL</sequence>
<evidence type="ECO:0000256" key="1">
    <source>
        <dbReference type="SAM" id="MobiDB-lite"/>
    </source>
</evidence>
<evidence type="ECO:0000313" key="3">
    <source>
        <dbReference type="Proteomes" id="UP000288216"/>
    </source>
</evidence>
<feature type="region of interest" description="Disordered" evidence="1">
    <location>
        <begin position="135"/>
        <end position="198"/>
    </location>
</feature>
<dbReference type="OrthoDB" id="10622036at2759"/>
<organism evidence="2 3">
    <name type="scientific">Scyliorhinus torazame</name>
    <name type="common">Cloudy catshark</name>
    <name type="synonym">Catulus torazame</name>
    <dbReference type="NCBI Taxonomy" id="75743"/>
    <lineage>
        <taxon>Eukaryota</taxon>
        <taxon>Metazoa</taxon>
        <taxon>Chordata</taxon>
        <taxon>Craniata</taxon>
        <taxon>Vertebrata</taxon>
        <taxon>Chondrichthyes</taxon>
        <taxon>Elasmobranchii</taxon>
        <taxon>Galeomorphii</taxon>
        <taxon>Galeoidea</taxon>
        <taxon>Carcharhiniformes</taxon>
        <taxon>Scyliorhinidae</taxon>
        <taxon>Scyliorhinus</taxon>
    </lineage>
</organism>